<dbReference type="EMBL" id="CP103445">
    <property type="protein sequence ID" value="UWS32494.1"/>
    <property type="molecule type" value="Genomic_DNA"/>
</dbReference>
<organism evidence="1 2">
    <name type="scientific">Erwinia pyrifoliae</name>
    <dbReference type="NCBI Taxonomy" id="79967"/>
    <lineage>
        <taxon>Bacteria</taxon>
        <taxon>Pseudomonadati</taxon>
        <taxon>Pseudomonadota</taxon>
        <taxon>Gammaproteobacteria</taxon>
        <taxon>Enterobacterales</taxon>
        <taxon>Erwiniaceae</taxon>
        <taxon>Erwinia</taxon>
    </lineage>
</organism>
<evidence type="ECO:0000313" key="2">
    <source>
        <dbReference type="Proteomes" id="UP001058553"/>
    </source>
</evidence>
<proteinExistence type="predicted"/>
<keyword evidence="2" id="KW-1185">Reference proteome</keyword>
<evidence type="ECO:0000313" key="1">
    <source>
        <dbReference type="EMBL" id="UWS32494.1"/>
    </source>
</evidence>
<name>A0ABY5X627_ERWPY</name>
<reference evidence="1" key="1">
    <citation type="submission" date="2022-07" db="EMBL/GenBank/DDBJ databases">
        <title>Genetic diversity of Erwinia pyrifoliae.</title>
        <authorList>
            <person name="Park D.S."/>
            <person name="Ham H."/>
        </authorList>
    </citation>
    <scope>NUCLEOTIDE SEQUENCE</scope>
    <source>
        <strain evidence="1">CP201486</strain>
    </source>
</reference>
<gene>
    <name evidence="1" type="ORF">NYP84_12715</name>
</gene>
<dbReference type="Proteomes" id="UP001058553">
    <property type="component" value="Chromosome"/>
</dbReference>
<accession>A0ABY5X627</accession>
<sequence length="101" mass="11747">MKYLMLAFGIPFNTVRNMPQERDDQKHIDRIWQRFQTYQGNCHPAGAYALDPVNPFDDWRASQRYDHQSAFSQQVAENHRKGAKMAKDILKQAQLDGAIPI</sequence>
<protein>
    <submittedName>
        <fullName evidence="1">Uncharacterized protein</fullName>
    </submittedName>
</protein>
<dbReference type="RefSeq" id="WP_259819383.1">
    <property type="nucleotide sequence ID" value="NZ_CP103445.1"/>
</dbReference>